<keyword evidence="2" id="KW-0802">TPR repeat</keyword>
<name>A0A5C6F4W6_9BACT</name>
<dbReference type="Pfam" id="PF13432">
    <property type="entry name" value="TPR_16"/>
    <property type="match status" value="2"/>
</dbReference>
<organism evidence="4 5">
    <name type="scientific">Rubripirellula reticaptiva</name>
    <dbReference type="NCBI Taxonomy" id="2528013"/>
    <lineage>
        <taxon>Bacteria</taxon>
        <taxon>Pseudomonadati</taxon>
        <taxon>Planctomycetota</taxon>
        <taxon>Planctomycetia</taxon>
        <taxon>Pirellulales</taxon>
        <taxon>Pirellulaceae</taxon>
        <taxon>Rubripirellula</taxon>
    </lineage>
</organism>
<dbReference type="SUPFAM" id="SSF48452">
    <property type="entry name" value="TPR-like"/>
    <property type="match status" value="2"/>
</dbReference>
<comment type="caution">
    <text evidence="4">The sequence shown here is derived from an EMBL/GenBank/DDBJ whole genome shotgun (WGS) entry which is preliminary data.</text>
</comment>
<evidence type="ECO:0000256" key="3">
    <source>
        <dbReference type="SAM" id="MobiDB-lite"/>
    </source>
</evidence>
<evidence type="ECO:0000256" key="1">
    <source>
        <dbReference type="ARBA" id="ARBA00022737"/>
    </source>
</evidence>
<evidence type="ECO:0000313" key="4">
    <source>
        <dbReference type="EMBL" id="TWU55497.1"/>
    </source>
</evidence>
<dbReference type="RefSeq" id="WP_146533679.1">
    <property type="nucleotide sequence ID" value="NZ_SJPX01000002.1"/>
</dbReference>
<evidence type="ECO:0000256" key="2">
    <source>
        <dbReference type="ARBA" id="ARBA00022803"/>
    </source>
</evidence>
<dbReference type="AlphaFoldDB" id="A0A5C6F4W6"/>
<dbReference type="InterPro" id="IPR011990">
    <property type="entry name" value="TPR-like_helical_dom_sf"/>
</dbReference>
<protein>
    <submittedName>
        <fullName evidence="4">Tetratricopeptide repeat protein</fullName>
    </submittedName>
</protein>
<dbReference type="InterPro" id="IPR051012">
    <property type="entry name" value="CellSynth/LPSAsmb/PSIAsmb"/>
</dbReference>
<dbReference type="Proteomes" id="UP000317977">
    <property type="component" value="Unassembled WGS sequence"/>
</dbReference>
<keyword evidence="5" id="KW-1185">Reference proteome</keyword>
<accession>A0A5C6F4W6</accession>
<evidence type="ECO:0000313" key="5">
    <source>
        <dbReference type="Proteomes" id="UP000317977"/>
    </source>
</evidence>
<keyword evidence="1" id="KW-0677">Repeat</keyword>
<dbReference type="EMBL" id="SJPX01000002">
    <property type="protein sequence ID" value="TWU55497.1"/>
    <property type="molecule type" value="Genomic_DNA"/>
</dbReference>
<dbReference type="OrthoDB" id="243830at2"/>
<dbReference type="PANTHER" id="PTHR45586">
    <property type="entry name" value="TPR REPEAT-CONTAINING PROTEIN PA4667"/>
    <property type="match status" value="1"/>
</dbReference>
<feature type="compositionally biased region" description="Acidic residues" evidence="3">
    <location>
        <begin position="495"/>
        <end position="539"/>
    </location>
</feature>
<sequence length="539" mass="59904">MTEYLNPVKWMRWASQFTSNWFLSLPVRDLPKAALAVAVLGLLAICAIAANSESSDWRGRLLDRQLISAFERDDFGTAELVLNRKIRKTPDDPQLLFRLGLAKYAQDEKETAIDLMRLLVKSKRHDPAARWLLFNKFLNKDWSTFSDDDKTEFGQLLAMVHKEAPNEIAIKQVYAEYLIASKDYSKAIPLLDDLSRTQPMRGLQAAVLAREQGNDALADRLARRTLESVERLFEEEPNNVGLVVAVSQNQMFLNRYAEAVRTLEAGISRATKEEDKRILSAKMGDCIVMWVGEIEKASTTTEKERLRVLKMLQVALVFAPQNPRVLTLVADKVLATLNDDDEQIAAVRNALVSGSSPGIAHFIRGTAALMEGEVDRAQTSLSLAAKELPQSGAILNNLAVALSMQSEDNLERALKISDQAILQTINATPHFYETRGQILFRLKRFKEAIPDLERAVSVPSLAKNAHLSLAECYEQIGDDEIAEMHLEASKKEISDPAEEVSEANESTDGEAETSDAEAETAEAELETTETETADADSAQ</sequence>
<dbReference type="Gene3D" id="1.25.40.10">
    <property type="entry name" value="Tetratricopeptide repeat domain"/>
    <property type="match status" value="2"/>
</dbReference>
<dbReference type="PANTHER" id="PTHR45586:SF1">
    <property type="entry name" value="LIPOPOLYSACCHARIDE ASSEMBLY PROTEIN B"/>
    <property type="match status" value="1"/>
</dbReference>
<reference evidence="4 5" key="1">
    <citation type="submission" date="2019-02" db="EMBL/GenBank/DDBJ databases">
        <title>Deep-cultivation of Planctomycetes and their phenomic and genomic characterization uncovers novel biology.</title>
        <authorList>
            <person name="Wiegand S."/>
            <person name="Jogler M."/>
            <person name="Boedeker C."/>
            <person name="Pinto D."/>
            <person name="Vollmers J."/>
            <person name="Rivas-Marin E."/>
            <person name="Kohn T."/>
            <person name="Peeters S.H."/>
            <person name="Heuer A."/>
            <person name="Rast P."/>
            <person name="Oberbeckmann S."/>
            <person name="Bunk B."/>
            <person name="Jeske O."/>
            <person name="Meyerdierks A."/>
            <person name="Storesund J.E."/>
            <person name="Kallscheuer N."/>
            <person name="Luecker S."/>
            <person name="Lage O.M."/>
            <person name="Pohl T."/>
            <person name="Merkel B.J."/>
            <person name="Hornburger P."/>
            <person name="Mueller R.-W."/>
            <person name="Bruemmer F."/>
            <person name="Labrenz M."/>
            <person name="Spormann A.M."/>
            <person name="Op Den Camp H."/>
            <person name="Overmann J."/>
            <person name="Amann R."/>
            <person name="Jetten M.S.M."/>
            <person name="Mascher T."/>
            <person name="Medema M.H."/>
            <person name="Devos D.P."/>
            <person name="Kaster A.-K."/>
            <person name="Ovreas L."/>
            <person name="Rohde M."/>
            <person name="Galperin M.Y."/>
            <person name="Jogler C."/>
        </authorList>
    </citation>
    <scope>NUCLEOTIDE SEQUENCE [LARGE SCALE GENOMIC DNA]</scope>
    <source>
        <strain evidence="4 5">Poly59</strain>
    </source>
</reference>
<proteinExistence type="predicted"/>
<feature type="region of interest" description="Disordered" evidence="3">
    <location>
        <begin position="488"/>
        <end position="539"/>
    </location>
</feature>
<gene>
    <name evidence="4" type="ORF">Poly59_17960</name>
</gene>